<name>A0A6C0IAV5_9ZZZZ</name>
<dbReference type="EMBL" id="MN740141">
    <property type="protein sequence ID" value="QHT89486.1"/>
    <property type="molecule type" value="Genomic_DNA"/>
</dbReference>
<sequence length="247" mass="29442">MPTTYLEILPEDILRAIYAYLYSSILCDMNNSDNYKNIKHFHKLLRITEDPFIDDLDYLGCSECINYSLYNNCKYNCKNKKEYEELYNDNDITYKKSYYTRQFDIALDNIVISNDALYSLYKANKRYYTAFISEYMQFDSDTNATFPIQIIKGRFILTANKSFSCFAELLYHVINFYNIIKNEIYKNIEALELQGIFEINGQILTAGMRKDKYILEDMQNRHINNRFLERLNYDSHTRTAIPRLGFL</sequence>
<reference evidence="1" key="1">
    <citation type="journal article" date="2020" name="Nature">
        <title>Giant virus diversity and host interactions through global metagenomics.</title>
        <authorList>
            <person name="Schulz F."/>
            <person name="Roux S."/>
            <person name="Paez-Espino D."/>
            <person name="Jungbluth S."/>
            <person name="Walsh D.A."/>
            <person name="Denef V.J."/>
            <person name="McMahon K.D."/>
            <person name="Konstantinidis K.T."/>
            <person name="Eloe-Fadrosh E.A."/>
            <person name="Kyrpides N.C."/>
            <person name="Woyke T."/>
        </authorList>
    </citation>
    <scope>NUCLEOTIDE SEQUENCE</scope>
    <source>
        <strain evidence="1">GVMAG-M-3300023184-60</strain>
    </source>
</reference>
<organism evidence="1">
    <name type="scientific">viral metagenome</name>
    <dbReference type="NCBI Taxonomy" id="1070528"/>
    <lineage>
        <taxon>unclassified sequences</taxon>
        <taxon>metagenomes</taxon>
        <taxon>organismal metagenomes</taxon>
    </lineage>
</organism>
<protein>
    <submittedName>
        <fullName evidence="1">Uncharacterized protein</fullName>
    </submittedName>
</protein>
<accession>A0A6C0IAV5</accession>
<proteinExistence type="predicted"/>
<evidence type="ECO:0000313" key="1">
    <source>
        <dbReference type="EMBL" id="QHT89486.1"/>
    </source>
</evidence>
<dbReference type="AlphaFoldDB" id="A0A6C0IAV5"/>